<evidence type="ECO:0000256" key="4">
    <source>
        <dbReference type="SAM" id="SignalP"/>
    </source>
</evidence>
<accession>A0ABQ5YFM3</accession>
<organism evidence="6 7">
    <name type="scientific">Chitinimonas prasina</name>
    <dbReference type="NCBI Taxonomy" id="1434937"/>
    <lineage>
        <taxon>Bacteria</taxon>
        <taxon>Pseudomonadati</taxon>
        <taxon>Pseudomonadota</taxon>
        <taxon>Betaproteobacteria</taxon>
        <taxon>Neisseriales</taxon>
        <taxon>Chitinibacteraceae</taxon>
        <taxon>Chitinimonas</taxon>
    </lineage>
</organism>
<evidence type="ECO:0000259" key="5">
    <source>
        <dbReference type="SMART" id="SM00062"/>
    </source>
</evidence>
<dbReference type="EMBL" id="BSOG01000001">
    <property type="protein sequence ID" value="GLR12121.1"/>
    <property type="molecule type" value="Genomic_DNA"/>
</dbReference>
<feature type="domain" description="Solute-binding protein family 3/N-terminal" evidence="5">
    <location>
        <begin position="36"/>
        <end position="268"/>
    </location>
</feature>
<keyword evidence="7" id="KW-1185">Reference proteome</keyword>
<evidence type="ECO:0000313" key="6">
    <source>
        <dbReference type="EMBL" id="GLR12121.1"/>
    </source>
</evidence>
<comment type="similarity">
    <text evidence="1">Belongs to the bacterial solute-binding protein 3 family.</text>
</comment>
<protein>
    <submittedName>
        <fullName evidence="6">Amino acid ABC transporter substrate-binding protein</fullName>
    </submittedName>
</protein>
<proteinExistence type="inferred from homology"/>
<comment type="caution">
    <text evidence="6">The sequence shown here is derived from an EMBL/GenBank/DDBJ whole genome shotgun (WGS) entry which is preliminary data.</text>
</comment>
<keyword evidence="2" id="KW-0813">Transport</keyword>
<name>A0ABQ5YFM3_9NEIS</name>
<reference evidence="7" key="1">
    <citation type="journal article" date="2019" name="Int. J. Syst. Evol. Microbiol.">
        <title>The Global Catalogue of Microorganisms (GCM) 10K type strain sequencing project: providing services to taxonomists for standard genome sequencing and annotation.</title>
        <authorList>
            <consortium name="The Broad Institute Genomics Platform"/>
            <consortium name="The Broad Institute Genome Sequencing Center for Infectious Disease"/>
            <person name="Wu L."/>
            <person name="Ma J."/>
        </authorList>
    </citation>
    <scope>NUCLEOTIDE SEQUENCE [LARGE SCALE GENOMIC DNA]</scope>
    <source>
        <strain evidence="7">NBRC 110044</strain>
    </source>
</reference>
<keyword evidence="3 4" id="KW-0732">Signal</keyword>
<dbReference type="Proteomes" id="UP001156706">
    <property type="component" value="Unassembled WGS sequence"/>
</dbReference>
<feature type="chain" id="PRO_5046929267" evidence="4">
    <location>
        <begin position="22"/>
        <end position="296"/>
    </location>
</feature>
<feature type="signal peptide" evidence="4">
    <location>
        <begin position="1"/>
        <end position="21"/>
    </location>
</feature>
<evidence type="ECO:0000256" key="2">
    <source>
        <dbReference type="ARBA" id="ARBA00022448"/>
    </source>
</evidence>
<sequence>MQKSLILSAAVAAVFAGGAHAEELTGTLKKINDTGIITVGHRESSIPFSYLDDKQKPVGYAMDLCHQVVAAVKKKLNKPSLVVKLVPVTSQTRIPLMVNGTIDMECGSTTNSKERQKQVGFSYSYYVTAVRMAAKASAGIKTLDDLNGKPVVTTTGTTSDRYIKQNEQGKAIDVKNVYGKDHAESFLMVDTGRAAAFVMDDILLASLIANSRNPKDFAIVGPALSVEPYGIMLRKDDPQFKKVADDTLAAIFKSGQINTIYNKWFMTPIPPKNININLPMSDKLKEAIKTPTDVGI</sequence>
<dbReference type="CDD" id="cd13688">
    <property type="entry name" value="PBP2_GltI_DEBP"/>
    <property type="match status" value="1"/>
</dbReference>
<dbReference type="PANTHER" id="PTHR30085:SF2">
    <property type="entry name" value="GLUTAMATE_ASPARTATE IMPORT SOLUTE-BINDING PROTEIN"/>
    <property type="match status" value="1"/>
</dbReference>
<evidence type="ECO:0000313" key="7">
    <source>
        <dbReference type="Proteomes" id="UP001156706"/>
    </source>
</evidence>
<gene>
    <name evidence="6" type="primary">gltI</name>
    <name evidence="6" type="ORF">GCM10007907_09110</name>
</gene>
<evidence type="ECO:0000256" key="3">
    <source>
        <dbReference type="ARBA" id="ARBA00022729"/>
    </source>
</evidence>
<dbReference type="InterPro" id="IPR051455">
    <property type="entry name" value="Bact_solute-bind_prot3"/>
</dbReference>
<dbReference type="SMART" id="SM00062">
    <property type="entry name" value="PBPb"/>
    <property type="match status" value="1"/>
</dbReference>
<dbReference type="SUPFAM" id="SSF53850">
    <property type="entry name" value="Periplasmic binding protein-like II"/>
    <property type="match status" value="1"/>
</dbReference>
<evidence type="ECO:0000256" key="1">
    <source>
        <dbReference type="ARBA" id="ARBA00010333"/>
    </source>
</evidence>
<dbReference type="Gene3D" id="3.40.190.10">
    <property type="entry name" value="Periplasmic binding protein-like II"/>
    <property type="match status" value="2"/>
</dbReference>
<dbReference type="RefSeq" id="WP_284195258.1">
    <property type="nucleotide sequence ID" value="NZ_BSOG01000001.1"/>
</dbReference>
<dbReference type="InterPro" id="IPR001638">
    <property type="entry name" value="Solute-binding_3/MltF_N"/>
</dbReference>
<dbReference type="PANTHER" id="PTHR30085">
    <property type="entry name" value="AMINO ACID ABC TRANSPORTER PERMEASE"/>
    <property type="match status" value="1"/>
</dbReference>
<dbReference type="Pfam" id="PF00497">
    <property type="entry name" value="SBP_bac_3"/>
    <property type="match status" value="1"/>
</dbReference>